<dbReference type="InterPro" id="IPR052159">
    <property type="entry name" value="Competence_DNA_uptake"/>
</dbReference>
<dbReference type="InterPro" id="IPR035681">
    <property type="entry name" value="ComA-like_MBL"/>
</dbReference>
<dbReference type="GO" id="GO:0005886">
    <property type="term" value="C:plasma membrane"/>
    <property type="evidence" value="ECO:0007669"/>
    <property type="project" value="UniProtKB-SubCell"/>
</dbReference>
<dbReference type="SUPFAM" id="SSF56281">
    <property type="entry name" value="Metallo-hydrolase/oxidoreductase"/>
    <property type="match status" value="1"/>
</dbReference>
<keyword evidence="3 6" id="KW-0812">Transmembrane</keyword>
<feature type="transmembrane region" description="Helical" evidence="6">
    <location>
        <begin position="458"/>
        <end position="476"/>
    </location>
</feature>
<dbReference type="GO" id="GO:0030420">
    <property type="term" value="P:establishment of competence for transformation"/>
    <property type="evidence" value="ECO:0007669"/>
    <property type="project" value="InterPro"/>
</dbReference>
<accession>A0A212J788</accession>
<dbReference type="PROSITE" id="PS51257">
    <property type="entry name" value="PROKAR_LIPOPROTEIN"/>
    <property type="match status" value="1"/>
</dbReference>
<evidence type="ECO:0000313" key="8">
    <source>
        <dbReference type="EMBL" id="SBV95322.1"/>
    </source>
</evidence>
<dbReference type="AlphaFoldDB" id="A0A212J788"/>
<reference evidence="8" key="1">
    <citation type="submission" date="2016-04" db="EMBL/GenBank/DDBJ databases">
        <authorList>
            <person name="Evans L.H."/>
            <person name="Alamgir A."/>
            <person name="Owens N."/>
            <person name="Weber N.D."/>
            <person name="Virtaneva K."/>
            <person name="Barbian K."/>
            <person name="Babar A."/>
            <person name="Rosenke K."/>
        </authorList>
    </citation>
    <scope>NUCLEOTIDE SEQUENCE</scope>
    <source>
        <strain evidence="8">86</strain>
    </source>
</reference>
<dbReference type="InterPro" id="IPR001279">
    <property type="entry name" value="Metallo-B-lactamas"/>
</dbReference>
<dbReference type="SMART" id="SM00849">
    <property type="entry name" value="Lactamase_B"/>
    <property type="match status" value="1"/>
</dbReference>
<name>A0A212J788_9FIRM</name>
<dbReference type="Pfam" id="PF03772">
    <property type="entry name" value="Competence"/>
    <property type="match status" value="1"/>
</dbReference>
<keyword evidence="5 6" id="KW-0472">Membrane</keyword>
<feature type="transmembrane region" description="Helical" evidence="6">
    <location>
        <begin position="27"/>
        <end position="44"/>
    </location>
</feature>
<dbReference type="InterPro" id="IPR004797">
    <property type="entry name" value="Competence_ComEC/Rec2"/>
</dbReference>
<evidence type="ECO:0000256" key="3">
    <source>
        <dbReference type="ARBA" id="ARBA00022692"/>
    </source>
</evidence>
<evidence type="ECO:0000256" key="2">
    <source>
        <dbReference type="ARBA" id="ARBA00022475"/>
    </source>
</evidence>
<evidence type="ECO:0000256" key="1">
    <source>
        <dbReference type="ARBA" id="ARBA00004651"/>
    </source>
</evidence>
<sequence length="752" mass="79750">MRILAGFAIPFSAAVFAAVYLAPAWALPWLAAGCAVPALLGLLLKGERRTRALLAALGLAVGFLWTWGYDSAFLAPALALDRAEGTYTFTLTDWPRDTAYGVSFPARLVLDGASDPKVILYAEEYLDLKPGDTVTCTASLRRANLRHGEESEYYLSKGVSLLAYAKGEPELASPHAVPARYWPLLVARAVKERVATLFPADTAGFMNALLTGDTADLAGGVYSAFQRTGLAHVVAVSGQHVSFLAGVLAVLLGKRQKLSAAVTIAVLLFFAAATGGSPSVLRAVYLQSALLLAPLLGREADKATSLSAVLMLLLMWNPHAAASGNLQLSFAAVAGIYLVTGPLYECWSKGLGKKAWHKLLRFLYGNLAASFGALVFTTPLLAWYFGTISLVAPIANLLALWAVTYAFLGGLAAAAIGFLLPAVGQAVAWVVAWLVRYVQWVASDLAKLPFASVPAQGYLWLWLGFVYVMAVLWVLWRGERKRPIVPVCACAVTLCAAIFLNVLTLRGGDLRVSVLDVGQGAGVLLYSDGRTALVDCGGTSPSGSGDTAANAVQATGSSRLDYLVLTHFHTDHANGVERLMERLEVKTLVVPDAQPDDPLRAEILALAEKEGAEVRFVLDDEQLALGETTLTLYAPLGDGGANEEGLSVLATCGDFDALMTGDMNAAVEKRLVKYGNLPDIELLVVGHHGSAYSSSEELLLATKPEYAVISVGYNNYGNPAPGALERLAAAGCEIYRTDLMGTVSITANREAP</sequence>
<organism evidence="8">
    <name type="scientific">uncultured Eubacteriales bacterium</name>
    <dbReference type="NCBI Taxonomy" id="172733"/>
    <lineage>
        <taxon>Bacteria</taxon>
        <taxon>Bacillati</taxon>
        <taxon>Bacillota</taxon>
        <taxon>Clostridia</taxon>
        <taxon>Eubacteriales</taxon>
        <taxon>environmental samples</taxon>
    </lineage>
</organism>
<feature type="transmembrane region" description="Helical" evidence="6">
    <location>
        <begin position="230"/>
        <end position="251"/>
    </location>
</feature>
<evidence type="ECO:0000259" key="7">
    <source>
        <dbReference type="SMART" id="SM00849"/>
    </source>
</evidence>
<comment type="subcellular location">
    <subcellularLocation>
        <location evidence="1">Cell membrane</location>
        <topology evidence="1">Multi-pass membrane protein</topology>
    </subcellularLocation>
</comment>
<dbReference type="PANTHER" id="PTHR30619:SF1">
    <property type="entry name" value="RECOMBINATION PROTEIN 2"/>
    <property type="match status" value="1"/>
</dbReference>
<evidence type="ECO:0000256" key="4">
    <source>
        <dbReference type="ARBA" id="ARBA00022989"/>
    </source>
</evidence>
<dbReference type="CDD" id="cd07731">
    <property type="entry name" value="ComA-like_MBL-fold"/>
    <property type="match status" value="1"/>
</dbReference>
<protein>
    <recommendedName>
        <fullName evidence="7">Metallo-beta-lactamase domain-containing protein</fullName>
    </recommendedName>
</protein>
<gene>
    <name evidence="8" type="ORF">KL86CLO1_10631</name>
</gene>
<feature type="transmembrane region" description="Helical" evidence="6">
    <location>
        <begin position="382"/>
        <end position="408"/>
    </location>
</feature>
<evidence type="ECO:0000256" key="5">
    <source>
        <dbReference type="ARBA" id="ARBA00023136"/>
    </source>
</evidence>
<dbReference type="InterPro" id="IPR004477">
    <property type="entry name" value="ComEC_N"/>
</dbReference>
<dbReference type="NCBIfam" id="TIGR00361">
    <property type="entry name" value="ComEC_Rec2"/>
    <property type="match status" value="1"/>
</dbReference>
<feature type="transmembrane region" description="Helical" evidence="6">
    <location>
        <begin position="415"/>
        <end position="438"/>
    </location>
</feature>
<dbReference type="EMBL" id="FLUN01000001">
    <property type="protein sequence ID" value="SBV95322.1"/>
    <property type="molecule type" value="Genomic_DNA"/>
</dbReference>
<dbReference type="NCBIfam" id="TIGR00360">
    <property type="entry name" value="ComEC_N-term"/>
    <property type="match status" value="1"/>
</dbReference>
<feature type="transmembrane region" description="Helical" evidence="6">
    <location>
        <begin position="51"/>
        <end position="68"/>
    </location>
</feature>
<feature type="transmembrane region" description="Helical" evidence="6">
    <location>
        <begin position="359"/>
        <end position="376"/>
    </location>
</feature>
<proteinExistence type="predicted"/>
<feature type="transmembrane region" description="Helical" evidence="6">
    <location>
        <begin position="328"/>
        <end position="347"/>
    </location>
</feature>
<feature type="transmembrane region" description="Helical" evidence="6">
    <location>
        <begin position="483"/>
        <end position="503"/>
    </location>
</feature>
<dbReference type="Pfam" id="PF00753">
    <property type="entry name" value="Lactamase_B"/>
    <property type="match status" value="1"/>
</dbReference>
<feature type="domain" description="Metallo-beta-lactamase" evidence="7">
    <location>
        <begin position="519"/>
        <end position="713"/>
    </location>
</feature>
<keyword evidence="4 6" id="KW-1133">Transmembrane helix</keyword>
<evidence type="ECO:0000256" key="6">
    <source>
        <dbReference type="SAM" id="Phobius"/>
    </source>
</evidence>
<dbReference type="Gene3D" id="3.60.15.10">
    <property type="entry name" value="Ribonuclease Z/Hydroxyacylglutathione hydrolase-like"/>
    <property type="match status" value="1"/>
</dbReference>
<keyword evidence="2" id="KW-1003">Cell membrane</keyword>
<dbReference type="PANTHER" id="PTHR30619">
    <property type="entry name" value="DNA INTERNALIZATION/COMPETENCE PROTEIN COMEC/REC2"/>
    <property type="match status" value="1"/>
</dbReference>
<dbReference type="InterPro" id="IPR036866">
    <property type="entry name" value="RibonucZ/Hydroxyglut_hydro"/>
</dbReference>